<dbReference type="PROSITE" id="PS00460">
    <property type="entry name" value="GLUTATHIONE_PEROXID_1"/>
    <property type="match status" value="1"/>
</dbReference>
<evidence type="ECO:0000256" key="3">
    <source>
        <dbReference type="ARBA" id="ARBA00023002"/>
    </source>
</evidence>
<dbReference type="SUPFAM" id="SSF52833">
    <property type="entry name" value="Thioredoxin-like"/>
    <property type="match status" value="1"/>
</dbReference>
<evidence type="ECO:0000256" key="5">
    <source>
        <dbReference type="RuleBase" id="RU000499"/>
    </source>
</evidence>
<keyword evidence="2 5" id="KW-0575">Peroxidase</keyword>
<dbReference type="PROSITE" id="PS51355">
    <property type="entry name" value="GLUTATHIONE_PEROXID_3"/>
    <property type="match status" value="1"/>
</dbReference>
<feature type="domain" description="Thioredoxin" evidence="6">
    <location>
        <begin position="17"/>
        <end position="185"/>
    </location>
</feature>
<dbReference type="PROSITE" id="PS51352">
    <property type="entry name" value="THIOREDOXIN_2"/>
    <property type="match status" value="1"/>
</dbReference>
<dbReference type="InterPro" id="IPR013766">
    <property type="entry name" value="Thioredoxin_domain"/>
</dbReference>
<comment type="similarity">
    <text evidence="1 5">Belongs to the glutathione peroxidase family.</text>
</comment>
<keyword evidence="8" id="KW-1185">Reference proteome</keyword>
<dbReference type="PIRSF" id="PIRSF000303">
    <property type="entry name" value="Glutathion_perox"/>
    <property type="match status" value="1"/>
</dbReference>
<accession>A0AA86J897</accession>
<name>A0AA86J897_9BURK</name>
<dbReference type="InterPro" id="IPR036249">
    <property type="entry name" value="Thioredoxin-like_sf"/>
</dbReference>
<dbReference type="PANTHER" id="PTHR11592:SF40">
    <property type="entry name" value="THIOREDOXIN_GLUTATHIONE PEROXIDASE BTUE"/>
    <property type="match status" value="1"/>
</dbReference>
<evidence type="ECO:0000259" key="6">
    <source>
        <dbReference type="PROSITE" id="PS51352"/>
    </source>
</evidence>
<dbReference type="PANTHER" id="PTHR11592">
    <property type="entry name" value="GLUTATHIONE PEROXIDASE"/>
    <property type="match status" value="1"/>
</dbReference>
<keyword evidence="3 5" id="KW-0560">Oxidoreductase</keyword>
<evidence type="ECO:0000256" key="1">
    <source>
        <dbReference type="ARBA" id="ARBA00006926"/>
    </source>
</evidence>
<gene>
    <name evidence="7" type="ORF">RGQ30_24160</name>
</gene>
<dbReference type="EMBL" id="AP028947">
    <property type="protein sequence ID" value="BET26915.1"/>
    <property type="molecule type" value="Genomic_DNA"/>
</dbReference>
<proteinExistence type="inferred from homology"/>
<protein>
    <recommendedName>
        <fullName evidence="5">Glutathione peroxidase</fullName>
    </recommendedName>
</protein>
<dbReference type="Gene3D" id="3.40.30.10">
    <property type="entry name" value="Glutaredoxin"/>
    <property type="match status" value="1"/>
</dbReference>
<dbReference type="CDD" id="cd00340">
    <property type="entry name" value="GSH_Peroxidase"/>
    <property type="match status" value="1"/>
</dbReference>
<dbReference type="GO" id="GO:0034599">
    <property type="term" value="P:cellular response to oxidative stress"/>
    <property type="evidence" value="ECO:0007669"/>
    <property type="project" value="TreeGrafter"/>
</dbReference>
<dbReference type="Proteomes" id="UP001329151">
    <property type="component" value="Chromosome"/>
</dbReference>
<dbReference type="KEGG" id="lto:RGQ30_24160"/>
<dbReference type="InterPro" id="IPR000889">
    <property type="entry name" value="Glutathione_peroxidase"/>
</dbReference>
<evidence type="ECO:0000313" key="7">
    <source>
        <dbReference type="EMBL" id="BET26915.1"/>
    </source>
</evidence>
<organism evidence="7 8">
    <name type="scientific">Limnobacter thiooxidans</name>
    <dbReference type="NCBI Taxonomy" id="131080"/>
    <lineage>
        <taxon>Bacteria</taxon>
        <taxon>Pseudomonadati</taxon>
        <taxon>Pseudomonadota</taxon>
        <taxon>Betaproteobacteria</taxon>
        <taxon>Burkholderiales</taxon>
        <taxon>Burkholderiaceae</taxon>
        <taxon>Limnobacter</taxon>
    </lineage>
</organism>
<dbReference type="Pfam" id="PF00255">
    <property type="entry name" value="GSHPx"/>
    <property type="match status" value="1"/>
</dbReference>
<feature type="active site" evidence="4">
    <location>
        <position position="64"/>
    </location>
</feature>
<dbReference type="AlphaFoldDB" id="A0AA86J897"/>
<dbReference type="GO" id="GO:0004601">
    <property type="term" value="F:peroxidase activity"/>
    <property type="evidence" value="ECO:0007669"/>
    <property type="project" value="UniProtKB-KW"/>
</dbReference>
<evidence type="ECO:0000256" key="2">
    <source>
        <dbReference type="ARBA" id="ARBA00022559"/>
    </source>
</evidence>
<dbReference type="InterPro" id="IPR029759">
    <property type="entry name" value="GPX_AS"/>
</dbReference>
<dbReference type="PRINTS" id="PR01011">
    <property type="entry name" value="GLUTPROXDASE"/>
</dbReference>
<reference evidence="7 8" key="1">
    <citation type="submission" date="2023-10" db="EMBL/GenBank/DDBJ databases">
        <title>Complete Genome Sequence of Limnobacter thiooxidans CS-K2T, Isolated from freshwater lake sediments in Bavaria, Germany.</title>
        <authorList>
            <person name="Naruki M."/>
            <person name="Watanabe A."/>
            <person name="Warashina T."/>
            <person name="Morita T."/>
            <person name="Arakawa K."/>
        </authorList>
    </citation>
    <scope>NUCLEOTIDE SEQUENCE [LARGE SCALE GENOMIC DNA]</scope>
    <source>
        <strain evidence="7 8">CS-K2</strain>
    </source>
</reference>
<evidence type="ECO:0000313" key="8">
    <source>
        <dbReference type="Proteomes" id="UP001329151"/>
    </source>
</evidence>
<sequence>MTIALLALGLNGNVKAANLSTPAGDKQCPALLDHQFQRLQDEKPVSLCSFKGQVLLVVNTASYCGFTGQYEELEQLQRQYSAKGFNVLGFPSNEFGKQEPKSNKEIAEFCNNTFGVKFPMFAKSSVKGDQANPLYKQLTKATGEQPGWNFHKYLIDRNGKVVGTFKSGVSPQSPEITQAIRRALDAHPITK</sequence>
<evidence type="ECO:0000256" key="4">
    <source>
        <dbReference type="PIRSR" id="PIRSR000303-1"/>
    </source>
</evidence>